<proteinExistence type="predicted"/>
<dbReference type="EMBL" id="CP081201">
    <property type="protein sequence ID" value="UXZ96959.1"/>
    <property type="molecule type" value="Genomic_DNA"/>
</dbReference>
<dbReference type="RefSeq" id="WP_231675662.1">
    <property type="nucleotide sequence ID" value="NZ_CP081201.1"/>
</dbReference>
<evidence type="ECO:0000313" key="1">
    <source>
        <dbReference type="EMBL" id="UXZ96959.1"/>
    </source>
</evidence>
<sequence length="357" mass="37260">MTVNHVKPEVVGAVNGVLVMSSPVSAVTVRVLYGMANTDLILLSWDGHADLVLPQQGNPDGEVGFSVPPAAVAAVVGKTIEVFYTVIRSDVAEPSDILALSVQAAAEVQPVITGVTGASGSVENEGETIDTVLTINGSAGANVNLDIWDGSMSVGDTLTTNTGSWSLTFSGLTQSYHRISAKTVGGNLISEPWGFTIVAKPVSGFEDFEAASIGRIDHQITLASGLKVGPYAPYHTPPSIGNSGGAQGEHGVRFLYITVDGVKDGSVMCILPSSGVFRKVSFAMWTVSGNARNCTVSWLNQTGAIVDTIKIVTPGLGGGTFILNYTARSGNAITGFEMWTKQYESGRLACDSISWSE</sequence>
<protein>
    <recommendedName>
        <fullName evidence="3">Bacterial Ig-like domain-containing protein</fullName>
    </recommendedName>
</protein>
<name>A0ABY6FGI7_9PSED</name>
<evidence type="ECO:0000313" key="2">
    <source>
        <dbReference type="Proteomes" id="UP001063228"/>
    </source>
</evidence>
<organism evidence="1 2">
    <name type="scientific">Pseudomonas phytophila</name>
    <dbReference type="NCBI Taxonomy" id="2867264"/>
    <lineage>
        <taxon>Bacteria</taxon>
        <taxon>Pseudomonadati</taxon>
        <taxon>Pseudomonadota</taxon>
        <taxon>Gammaproteobacteria</taxon>
        <taxon>Pseudomonadales</taxon>
        <taxon>Pseudomonadaceae</taxon>
        <taxon>Pseudomonas</taxon>
    </lineage>
</organism>
<dbReference type="Proteomes" id="UP001063228">
    <property type="component" value="Chromosome"/>
</dbReference>
<accession>A0ABY6FGI7</accession>
<evidence type="ECO:0008006" key="3">
    <source>
        <dbReference type="Google" id="ProtNLM"/>
    </source>
</evidence>
<keyword evidence="2" id="KW-1185">Reference proteome</keyword>
<gene>
    <name evidence="1" type="ORF">K3169_03335</name>
</gene>
<reference evidence="1" key="1">
    <citation type="submission" date="2021-08" db="EMBL/GenBank/DDBJ databases">
        <title>Complete genome sequence of Pseudomonas phytophila.</title>
        <authorList>
            <person name="Weir B.S."/>
            <person name="Templeton M.D."/>
            <person name="Arshed S."/>
            <person name="Andersen M.T."/>
            <person name="Jayaraman J."/>
        </authorList>
    </citation>
    <scope>NUCLEOTIDE SEQUENCE</scope>
    <source>
        <strain evidence="1">ICMP 23753</strain>
    </source>
</reference>